<keyword evidence="2" id="KW-1185">Reference proteome</keyword>
<evidence type="ECO:0000313" key="2">
    <source>
        <dbReference type="Proteomes" id="UP000663879"/>
    </source>
</evidence>
<feature type="non-terminal residue" evidence="1">
    <location>
        <position position="1"/>
    </location>
</feature>
<dbReference type="PANTHER" id="PTHR33332">
    <property type="entry name" value="REVERSE TRANSCRIPTASE DOMAIN-CONTAINING PROTEIN"/>
    <property type="match status" value="1"/>
</dbReference>
<proteinExistence type="predicted"/>
<dbReference type="EMBL" id="CAJNOC010009459">
    <property type="protein sequence ID" value="CAF1129245.1"/>
    <property type="molecule type" value="Genomic_DNA"/>
</dbReference>
<gene>
    <name evidence="1" type="ORF">OXX778_LOCUS22398</name>
</gene>
<dbReference type="Proteomes" id="UP000663879">
    <property type="component" value="Unassembled WGS sequence"/>
</dbReference>
<comment type="caution">
    <text evidence="1">The sequence shown here is derived from an EMBL/GenBank/DDBJ whole genome shotgun (WGS) entry which is preliminary data.</text>
</comment>
<organism evidence="1 2">
    <name type="scientific">Brachionus calyciflorus</name>
    <dbReference type="NCBI Taxonomy" id="104777"/>
    <lineage>
        <taxon>Eukaryota</taxon>
        <taxon>Metazoa</taxon>
        <taxon>Spiralia</taxon>
        <taxon>Gnathifera</taxon>
        <taxon>Rotifera</taxon>
        <taxon>Eurotatoria</taxon>
        <taxon>Monogononta</taxon>
        <taxon>Pseudotrocha</taxon>
        <taxon>Ploima</taxon>
        <taxon>Brachionidae</taxon>
        <taxon>Brachionus</taxon>
    </lineage>
</organism>
<reference evidence="1" key="1">
    <citation type="submission" date="2021-02" db="EMBL/GenBank/DDBJ databases">
        <authorList>
            <person name="Nowell W R."/>
        </authorList>
    </citation>
    <scope>NUCLEOTIDE SEQUENCE</scope>
    <source>
        <strain evidence="1">Ploen Becks lab</strain>
    </source>
</reference>
<protein>
    <submittedName>
        <fullName evidence="1">Uncharacterized protein</fullName>
    </submittedName>
</protein>
<sequence length="245" mass="28921">RFTLLYINDLPELLMSDSRLYADDNKIFRIHESCLSEKELHYEGNIINEPNYQIRRGDGSMFKLSNSFGEKDLGVMISKDLKWANHCESTVYQALVRPHLDYAVSVWNPYLKQYINLIENVQERATKMVKSLKHFSYEERLAKLDLSSLETRRIRGDLIQFFKIINGYENVKFKNGINYSISNYSNRRKKYKLTKENNKNCRARENFFTNRVVNNWNKLSNDVVEAINLNIFKAKLECNCKSLFG</sequence>
<accession>A0A814R6F6</accession>
<evidence type="ECO:0000313" key="1">
    <source>
        <dbReference type="EMBL" id="CAF1129245.1"/>
    </source>
</evidence>
<dbReference type="OrthoDB" id="426210at2759"/>
<name>A0A814R6F6_9BILA</name>
<dbReference type="AlphaFoldDB" id="A0A814R6F6"/>